<dbReference type="GO" id="GO:0016020">
    <property type="term" value="C:membrane"/>
    <property type="evidence" value="ECO:0007669"/>
    <property type="project" value="UniProtKB-SubCell"/>
</dbReference>
<dbReference type="Pfam" id="PF00067">
    <property type="entry name" value="p450"/>
    <property type="match status" value="1"/>
</dbReference>
<dbReference type="Proteomes" id="UP000436088">
    <property type="component" value="Unassembled WGS sequence"/>
</dbReference>
<evidence type="ECO:0000256" key="3">
    <source>
        <dbReference type="ARBA" id="ARBA00010617"/>
    </source>
</evidence>
<dbReference type="GO" id="GO:0020037">
    <property type="term" value="F:heme binding"/>
    <property type="evidence" value="ECO:0007669"/>
    <property type="project" value="InterPro"/>
</dbReference>
<proteinExistence type="inferred from homology"/>
<evidence type="ECO:0000256" key="9">
    <source>
        <dbReference type="ARBA" id="ARBA00023004"/>
    </source>
</evidence>
<dbReference type="GO" id="GO:0005506">
    <property type="term" value="F:iron ion binding"/>
    <property type="evidence" value="ECO:0007669"/>
    <property type="project" value="InterPro"/>
</dbReference>
<keyword evidence="8" id="KW-0560">Oxidoreductase</keyword>
<evidence type="ECO:0000256" key="4">
    <source>
        <dbReference type="ARBA" id="ARBA00022617"/>
    </source>
</evidence>
<comment type="cofactor">
    <cofactor evidence="1">
        <name>heme</name>
        <dbReference type="ChEBI" id="CHEBI:30413"/>
    </cofactor>
</comment>
<dbReference type="SUPFAM" id="SSF48264">
    <property type="entry name" value="Cytochrome P450"/>
    <property type="match status" value="1"/>
</dbReference>
<dbReference type="Gene3D" id="1.10.630.10">
    <property type="entry name" value="Cytochrome P450"/>
    <property type="match status" value="2"/>
</dbReference>
<evidence type="ECO:0000256" key="8">
    <source>
        <dbReference type="ARBA" id="ARBA00023002"/>
    </source>
</evidence>
<keyword evidence="13" id="KW-1185">Reference proteome</keyword>
<keyword evidence="10" id="KW-0503">Monooxygenase</keyword>
<dbReference type="PRINTS" id="PR00385">
    <property type="entry name" value="P450"/>
</dbReference>
<dbReference type="EMBL" id="VEPZ02000074">
    <property type="protein sequence ID" value="KAE8734055.1"/>
    <property type="molecule type" value="Genomic_DNA"/>
</dbReference>
<evidence type="ECO:0000256" key="11">
    <source>
        <dbReference type="ARBA" id="ARBA00023136"/>
    </source>
</evidence>
<comment type="subcellular location">
    <subcellularLocation>
        <location evidence="2">Membrane</location>
        <topology evidence="2">Single-pass membrane protein</topology>
    </subcellularLocation>
</comment>
<evidence type="ECO:0000256" key="1">
    <source>
        <dbReference type="ARBA" id="ARBA00001971"/>
    </source>
</evidence>
<reference evidence="12" key="1">
    <citation type="submission" date="2019-09" db="EMBL/GenBank/DDBJ databases">
        <title>Draft genome information of white flower Hibiscus syriacus.</title>
        <authorList>
            <person name="Kim Y.-M."/>
        </authorList>
    </citation>
    <scope>NUCLEOTIDE SEQUENCE [LARGE SCALE GENOMIC DNA]</scope>
    <source>
        <strain evidence="12">YM2019G1</strain>
    </source>
</reference>
<comment type="caution">
    <text evidence="12">The sequence shown here is derived from an EMBL/GenBank/DDBJ whole genome shotgun (WGS) entry which is preliminary data.</text>
</comment>
<evidence type="ECO:0000256" key="10">
    <source>
        <dbReference type="ARBA" id="ARBA00023033"/>
    </source>
</evidence>
<dbReference type="AlphaFoldDB" id="A0A6A3CWT6"/>
<evidence type="ECO:0000256" key="6">
    <source>
        <dbReference type="ARBA" id="ARBA00022723"/>
    </source>
</evidence>
<evidence type="ECO:0000256" key="7">
    <source>
        <dbReference type="ARBA" id="ARBA00022989"/>
    </source>
</evidence>
<dbReference type="PANTHER" id="PTHR47953">
    <property type="entry name" value="OS08G0105600 PROTEIN"/>
    <property type="match status" value="1"/>
</dbReference>
<dbReference type="InterPro" id="IPR036396">
    <property type="entry name" value="Cyt_P450_sf"/>
</dbReference>
<keyword evidence="11" id="KW-0472">Membrane</keyword>
<gene>
    <name evidence="12" type="ORF">F3Y22_tig00000778pilonHSYRG00055</name>
</gene>
<name>A0A6A3CWT6_HIBSY</name>
<protein>
    <submittedName>
        <fullName evidence="12">Chromosome partition protein smc</fullName>
    </submittedName>
</protein>
<keyword evidence="5" id="KW-0812">Transmembrane</keyword>
<dbReference type="InterPro" id="IPR001128">
    <property type="entry name" value="Cyt_P450"/>
</dbReference>
<sequence>MTRFLPLRILEDIVTEHKEKRKESDHENGEEVVDILLDLHENGELEFPLFVDSIKAIILDRTCSVLGVKHRLGNVHEAGIHELKFLKAVIKESLRLHPTVPLVPRECREGCRLDDRFREKSIDFKGTDFRYIPFGAERRICPGISFALSNIELPIAQLLFHFDWKLPNGMKPEDLDENMIVCSTHCLSSS</sequence>
<dbReference type="GO" id="GO:0016705">
    <property type="term" value="F:oxidoreductase activity, acting on paired donors, with incorporation or reduction of molecular oxygen"/>
    <property type="evidence" value="ECO:0007669"/>
    <property type="project" value="InterPro"/>
</dbReference>
<comment type="similarity">
    <text evidence="3">Belongs to the cytochrome P450 family.</text>
</comment>
<keyword evidence="9" id="KW-0408">Iron</keyword>
<dbReference type="PANTHER" id="PTHR47953:SF19">
    <property type="entry name" value="OS06G0641600 PROTEIN"/>
    <property type="match status" value="1"/>
</dbReference>
<evidence type="ECO:0000313" key="12">
    <source>
        <dbReference type="EMBL" id="KAE8734055.1"/>
    </source>
</evidence>
<evidence type="ECO:0000256" key="5">
    <source>
        <dbReference type="ARBA" id="ARBA00022692"/>
    </source>
</evidence>
<dbReference type="InterPro" id="IPR052306">
    <property type="entry name" value="CYP450_71D"/>
</dbReference>
<organism evidence="12 13">
    <name type="scientific">Hibiscus syriacus</name>
    <name type="common">Rose of Sharon</name>
    <dbReference type="NCBI Taxonomy" id="106335"/>
    <lineage>
        <taxon>Eukaryota</taxon>
        <taxon>Viridiplantae</taxon>
        <taxon>Streptophyta</taxon>
        <taxon>Embryophyta</taxon>
        <taxon>Tracheophyta</taxon>
        <taxon>Spermatophyta</taxon>
        <taxon>Magnoliopsida</taxon>
        <taxon>eudicotyledons</taxon>
        <taxon>Gunneridae</taxon>
        <taxon>Pentapetalae</taxon>
        <taxon>rosids</taxon>
        <taxon>malvids</taxon>
        <taxon>Malvales</taxon>
        <taxon>Malvaceae</taxon>
        <taxon>Malvoideae</taxon>
        <taxon>Hibiscus</taxon>
    </lineage>
</organism>
<evidence type="ECO:0000256" key="2">
    <source>
        <dbReference type="ARBA" id="ARBA00004167"/>
    </source>
</evidence>
<evidence type="ECO:0000313" key="13">
    <source>
        <dbReference type="Proteomes" id="UP000436088"/>
    </source>
</evidence>
<dbReference type="GO" id="GO:0004497">
    <property type="term" value="F:monooxygenase activity"/>
    <property type="evidence" value="ECO:0007669"/>
    <property type="project" value="UniProtKB-KW"/>
</dbReference>
<keyword evidence="6" id="KW-0479">Metal-binding</keyword>
<keyword evidence="7" id="KW-1133">Transmembrane helix</keyword>
<accession>A0A6A3CWT6</accession>
<keyword evidence="4" id="KW-0349">Heme</keyword>